<gene>
    <name evidence="1" type="ORF">SAMN05421732_10994</name>
</gene>
<dbReference type="EMBL" id="FMYO01000009">
    <property type="protein sequence ID" value="SDC62525.1"/>
    <property type="molecule type" value="Genomic_DNA"/>
</dbReference>
<accession>A0A1G6N5X0</accession>
<dbReference type="Proteomes" id="UP000243468">
    <property type="component" value="Unassembled WGS sequence"/>
</dbReference>
<organism evidence="1 2">
    <name type="scientific">Acinetobacter kookii</name>
    <dbReference type="NCBI Taxonomy" id="1226327"/>
    <lineage>
        <taxon>Bacteria</taxon>
        <taxon>Pseudomonadati</taxon>
        <taxon>Pseudomonadota</taxon>
        <taxon>Gammaproteobacteria</taxon>
        <taxon>Moraxellales</taxon>
        <taxon>Moraxellaceae</taxon>
        <taxon>Acinetobacter</taxon>
    </lineage>
</organism>
<dbReference type="AlphaFoldDB" id="A0A1G6N5X0"/>
<proteinExistence type="predicted"/>
<evidence type="ECO:0000313" key="1">
    <source>
        <dbReference type="EMBL" id="SDC62525.1"/>
    </source>
</evidence>
<name>A0A1G6N5X0_9GAMM</name>
<evidence type="ECO:0000313" key="2">
    <source>
        <dbReference type="Proteomes" id="UP000243468"/>
    </source>
</evidence>
<keyword evidence="2" id="KW-1185">Reference proteome</keyword>
<protein>
    <submittedName>
        <fullName evidence="1">Uncharacterized protein</fullName>
    </submittedName>
</protein>
<sequence>MPFFIMGSNRVSDLSFDRLHQFFCKVPSIQESLINAYGSDGQHAWWFKFQINVEHPLAWQTVQELGHVLNYISKNERLPTQFLPVSPPPYMNGEAKDFLAWVIQCNHPDFPPDVVCDWLEARLPQPVEDESQWKIKTDIKELDKISDKDLDQMVPPNPQQ</sequence>
<reference evidence="2" key="1">
    <citation type="submission" date="2016-09" db="EMBL/GenBank/DDBJ databases">
        <authorList>
            <person name="Varghese N."/>
            <person name="Submissions S."/>
        </authorList>
    </citation>
    <scope>NUCLEOTIDE SEQUENCE [LARGE SCALE GENOMIC DNA]</scope>
    <source>
        <strain evidence="2">ANC 4667</strain>
    </source>
</reference>